<accession>A0AAD9D4K7</accession>
<sequence length="195" mass="19033">MEETMWNAPRPLGFPPSTQVPQQGPPVAAQTGHPPVGGEGGGGVGVGGGPPPSPGHDDHQHTFPPFPQPSGAFALEQLPPARDPSAQIVAGRGAFLVQMYLSTAATGGFVGAGEGGLDGKGVGGFVGTFVGFGVGGFVGSAVGGFVGAFVGGGLVGSAVGLGEGGFVGKGVGGFVGTFVGKDWLAPQLDWAKEDL</sequence>
<feature type="compositionally biased region" description="Gly residues" evidence="1">
    <location>
        <begin position="35"/>
        <end position="48"/>
    </location>
</feature>
<dbReference type="AlphaFoldDB" id="A0AAD9D4K7"/>
<evidence type="ECO:0000256" key="1">
    <source>
        <dbReference type="SAM" id="MobiDB-lite"/>
    </source>
</evidence>
<evidence type="ECO:0000313" key="3">
    <source>
        <dbReference type="Proteomes" id="UP001224775"/>
    </source>
</evidence>
<reference evidence="2" key="1">
    <citation type="submission" date="2023-06" db="EMBL/GenBank/DDBJ databases">
        <title>Survivors Of The Sea: Transcriptome response of Skeletonema marinoi to long-term dormancy.</title>
        <authorList>
            <person name="Pinder M.I.M."/>
            <person name="Kourtchenko O."/>
            <person name="Robertson E.K."/>
            <person name="Larsson T."/>
            <person name="Maumus F."/>
            <person name="Osuna-Cruz C.M."/>
            <person name="Vancaester E."/>
            <person name="Stenow R."/>
            <person name="Vandepoele K."/>
            <person name="Ploug H."/>
            <person name="Bruchert V."/>
            <person name="Godhe A."/>
            <person name="Topel M."/>
        </authorList>
    </citation>
    <scope>NUCLEOTIDE SEQUENCE</scope>
    <source>
        <strain evidence="2">R05AC</strain>
    </source>
</reference>
<name>A0AAD9D4K7_9STRA</name>
<evidence type="ECO:0000313" key="2">
    <source>
        <dbReference type="EMBL" id="KAK1732779.1"/>
    </source>
</evidence>
<keyword evidence="3" id="KW-1185">Reference proteome</keyword>
<dbReference type="Proteomes" id="UP001224775">
    <property type="component" value="Unassembled WGS sequence"/>
</dbReference>
<feature type="region of interest" description="Disordered" evidence="1">
    <location>
        <begin position="1"/>
        <end position="76"/>
    </location>
</feature>
<protein>
    <submittedName>
        <fullName evidence="2">Uncharacterized protein</fullName>
    </submittedName>
</protein>
<proteinExistence type="predicted"/>
<gene>
    <name evidence="2" type="ORF">QTG54_016491</name>
</gene>
<organism evidence="2 3">
    <name type="scientific">Skeletonema marinoi</name>
    <dbReference type="NCBI Taxonomy" id="267567"/>
    <lineage>
        <taxon>Eukaryota</taxon>
        <taxon>Sar</taxon>
        <taxon>Stramenopiles</taxon>
        <taxon>Ochrophyta</taxon>
        <taxon>Bacillariophyta</taxon>
        <taxon>Coscinodiscophyceae</taxon>
        <taxon>Thalassiosirophycidae</taxon>
        <taxon>Thalassiosirales</taxon>
        <taxon>Skeletonemataceae</taxon>
        <taxon>Skeletonema</taxon>
        <taxon>Skeletonema marinoi-dohrnii complex</taxon>
    </lineage>
</organism>
<dbReference type="EMBL" id="JATAAI010000057">
    <property type="protein sequence ID" value="KAK1732779.1"/>
    <property type="molecule type" value="Genomic_DNA"/>
</dbReference>
<feature type="compositionally biased region" description="Low complexity" evidence="1">
    <location>
        <begin position="19"/>
        <end position="34"/>
    </location>
</feature>
<comment type="caution">
    <text evidence="2">The sequence shown here is derived from an EMBL/GenBank/DDBJ whole genome shotgun (WGS) entry which is preliminary data.</text>
</comment>